<accession>A0A136Q1S0</accession>
<protein>
    <submittedName>
        <fullName evidence="4">Hydrolase, NUDIX family</fullName>
    </submittedName>
</protein>
<dbReference type="PROSITE" id="PS51462">
    <property type="entry name" value="NUDIX"/>
    <property type="match status" value="1"/>
</dbReference>
<dbReference type="GO" id="GO:0019693">
    <property type="term" value="P:ribose phosphate metabolic process"/>
    <property type="evidence" value="ECO:0007669"/>
    <property type="project" value="TreeGrafter"/>
</dbReference>
<dbReference type="STRING" id="626937.HMPREF3293_02718"/>
<evidence type="ECO:0000256" key="2">
    <source>
        <dbReference type="ARBA" id="ARBA00022801"/>
    </source>
</evidence>
<dbReference type="GO" id="GO:0016787">
    <property type="term" value="F:hydrolase activity"/>
    <property type="evidence" value="ECO:0007669"/>
    <property type="project" value="UniProtKB-KW"/>
</dbReference>
<dbReference type="EMBL" id="LSZW01000064">
    <property type="protein sequence ID" value="KXK64638.1"/>
    <property type="molecule type" value="Genomic_DNA"/>
</dbReference>
<name>A0A136Q1S0_9FIRM</name>
<reference evidence="4 5" key="1">
    <citation type="submission" date="2016-02" db="EMBL/GenBank/DDBJ databases">
        <authorList>
            <person name="Wen L."/>
            <person name="He K."/>
            <person name="Yang H."/>
        </authorList>
    </citation>
    <scope>NUCLEOTIDE SEQUENCE [LARGE SCALE GENOMIC DNA]</scope>
    <source>
        <strain evidence="4 5">DSM 22607</strain>
    </source>
</reference>
<comment type="caution">
    <text evidence="4">The sequence shown here is derived from an EMBL/GenBank/DDBJ whole genome shotgun (WGS) entry which is preliminary data.</text>
</comment>
<dbReference type="Gene3D" id="3.90.79.10">
    <property type="entry name" value="Nucleoside Triphosphate Pyrophosphohydrolase"/>
    <property type="match status" value="1"/>
</dbReference>
<dbReference type="Pfam" id="PF00293">
    <property type="entry name" value="NUDIX"/>
    <property type="match status" value="1"/>
</dbReference>
<evidence type="ECO:0000313" key="4">
    <source>
        <dbReference type="EMBL" id="KXK64638.1"/>
    </source>
</evidence>
<dbReference type="PANTHER" id="PTHR11839">
    <property type="entry name" value="UDP/ADP-SUGAR PYROPHOSPHATASE"/>
    <property type="match status" value="1"/>
</dbReference>
<dbReference type="GO" id="GO:0005829">
    <property type="term" value="C:cytosol"/>
    <property type="evidence" value="ECO:0007669"/>
    <property type="project" value="TreeGrafter"/>
</dbReference>
<organism evidence="4 5">
    <name type="scientific">Christensenella minuta</name>
    <dbReference type="NCBI Taxonomy" id="626937"/>
    <lineage>
        <taxon>Bacteria</taxon>
        <taxon>Bacillati</taxon>
        <taxon>Bacillota</taxon>
        <taxon>Clostridia</taxon>
        <taxon>Christensenellales</taxon>
        <taxon>Christensenellaceae</taxon>
        <taxon>Christensenella</taxon>
    </lineage>
</organism>
<evidence type="ECO:0000313" key="5">
    <source>
        <dbReference type="Proteomes" id="UP000070366"/>
    </source>
</evidence>
<dbReference type="PANTHER" id="PTHR11839:SF18">
    <property type="entry name" value="NUDIX HYDROLASE DOMAIN-CONTAINING PROTEIN"/>
    <property type="match status" value="1"/>
</dbReference>
<dbReference type="RefSeq" id="WP_242862040.1">
    <property type="nucleotide sequence ID" value="NZ_CABMOF010000006.1"/>
</dbReference>
<keyword evidence="5" id="KW-1185">Reference proteome</keyword>
<dbReference type="Proteomes" id="UP000070366">
    <property type="component" value="Unassembled WGS sequence"/>
</dbReference>
<keyword evidence="2 4" id="KW-0378">Hydrolase</keyword>
<sequence length="206" mass="23358">MVRLRKKERREETMELKETAISSETVYDGKIIKVQKDRVRLPNGKEALREVVRHQGGVCVCAVDGDLNLFFVRQYRYPFQEAMLELPAGKLDVEGEDAYDGALRELREETGIIAADMMPLGEIYSSVGFCDESIHMYLAVNIEQGKQCLDEDEFINVEKIPLGRAVEMCLKGELKDAKTVACVLKAYIILEQLQREAGRTEAEAHE</sequence>
<evidence type="ECO:0000259" key="3">
    <source>
        <dbReference type="PROSITE" id="PS51462"/>
    </source>
</evidence>
<gene>
    <name evidence="4" type="ORF">HMPREF3293_02718</name>
</gene>
<dbReference type="GO" id="GO:0006753">
    <property type="term" value="P:nucleoside phosphate metabolic process"/>
    <property type="evidence" value="ECO:0007669"/>
    <property type="project" value="TreeGrafter"/>
</dbReference>
<dbReference type="InterPro" id="IPR000086">
    <property type="entry name" value="NUDIX_hydrolase_dom"/>
</dbReference>
<feature type="domain" description="Nudix hydrolase" evidence="3">
    <location>
        <begin position="52"/>
        <end position="182"/>
    </location>
</feature>
<evidence type="ECO:0000256" key="1">
    <source>
        <dbReference type="ARBA" id="ARBA00001946"/>
    </source>
</evidence>
<proteinExistence type="predicted"/>
<dbReference type="InterPro" id="IPR015797">
    <property type="entry name" value="NUDIX_hydrolase-like_dom_sf"/>
</dbReference>
<comment type="cofactor">
    <cofactor evidence="1">
        <name>Mg(2+)</name>
        <dbReference type="ChEBI" id="CHEBI:18420"/>
    </cofactor>
</comment>
<dbReference type="SUPFAM" id="SSF55811">
    <property type="entry name" value="Nudix"/>
    <property type="match status" value="1"/>
</dbReference>
<dbReference type="AlphaFoldDB" id="A0A136Q1S0"/>